<organism evidence="1">
    <name type="scientific">marine sediment metagenome</name>
    <dbReference type="NCBI Taxonomy" id="412755"/>
    <lineage>
        <taxon>unclassified sequences</taxon>
        <taxon>metagenomes</taxon>
        <taxon>ecological metagenomes</taxon>
    </lineage>
</organism>
<accession>A0A0F9BL30</accession>
<reference evidence="1" key="1">
    <citation type="journal article" date="2015" name="Nature">
        <title>Complex archaea that bridge the gap between prokaryotes and eukaryotes.</title>
        <authorList>
            <person name="Spang A."/>
            <person name="Saw J.H."/>
            <person name="Jorgensen S.L."/>
            <person name="Zaremba-Niedzwiedzka K."/>
            <person name="Martijn J."/>
            <person name="Lind A.E."/>
            <person name="van Eijk R."/>
            <person name="Schleper C."/>
            <person name="Guy L."/>
            <person name="Ettema T.J."/>
        </authorList>
    </citation>
    <scope>NUCLEOTIDE SEQUENCE</scope>
</reference>
<protein>
    <submittedName>
        <fullName evidence="1">Uncharacterized protein</fullName>
    </submittedName>
</protein>
<gene>
    <name evidence="1" type="ORF">LCGC14_2714170</name>
</gene>
<proteinExistence type="predicted"/>
<evidence type="ECO:0000313" key="1">
    <source>
        <dbReference type="EMBL" id="KKK91319.1"/>
    </source>
</evidence>
<dbReference type="AlphaFoldDB" id="A0A0F9BL30"/>
<dbReference type="EMBL" id="LAZR01048709">
    <property type="protein sequence ID" value="KKK91319.1"/>
    <property type="molecule type" value="Genomic_DNA"/>
</dbReference>
<name>A0A0F9BL30_9ZZZZ</name>
<sequence>MRTDYTVRKVQLDRHGYVVGPDSDRVAFSTGLEFYGHTFGGRYGSVLPIIKERTDRDDGEQIIVVKWPGRPPTFIVFKVTGPSKRRSDLGWVRVEALVEFPTRQVK</sequence>
<comment type="caution">
    <text evidence="1">The sequence shown here is derived from an EMBL/GenBank/DDBJ whole genome shotgun (WGS) entry which is preliminary data.</text>
</comment>